<feature type="signal peptide" evidence="2">
    <location>
        <begin position="1"/>
        <end position="20"/>
    </location>
</feature>
<feature type="domain" description="TIL" evidence="3">
    <location>
        <begin position="45"/>
        <end position="104"/>
    </location>
</feature>
<dbReference type="SUPFAM" id="SSF57567">
    <property type="entry name" value="Serine protease inhibitors"/>
    <property type="match status" value="1"/>
</dbReference>
<dbReference type="Proteomes" id="UP001201812">
    <property type="component" value="Unassembled WGS sequence"/>
</dbReference>
<evidence type="ECO:0000256" key="1">
    <source>
        <dbReference type="ARBA" id="ARBA00022900"/>
    </source>
</evidence>
<name>A0AAD4QVS9_9BILA</name>
<feature type="chain" id="PRO_5042146702" evidence="2">
    <location>
        <begin position="21"/>
        <end position="108"/>
    </location>
</feature>
<dbReference type="InterPro" id="IPR002919">
    <property type="entry name" value="TIL_dom"/>
</dbReference>
<evidence type="ECO:0000313" key="5">
    <source>
        <dbReference type="Proteomes" id="UP001201812"/>
    </source>
</evidence>
<organism evidence="4 5">
    <name type="scientific">Ditylenchus destructor</name>
    <dbReference type="NCBI Taxonomy" id="166010"/>
    <lineage>
        <taxon>Eukaryota</taxon>
        <taxon>Metazoa</taxon>
        <taxon>Ecdysozoa</taxon>
        <taxon>Nematoda</taxon>
        <taxon>Chromadorea</taxon>
        <taxon>Rhabditida</taxon>
        <taxon>Tylenchina</taxon>
        <taxon>Tylenchomorpha</taxon>
        <taxon>Sphaerularioidea</taxon>
        <taxon>Anguinidae</taxon>
        <taxon>Anguininae</taxon>
        <taxon>Ditylenchus</taxon>
    </lineage>
</organism>
<dbReference type="GO" id="GO:0004867">
    <property type="term" value="F:serine-type endopeptidase inhibitor activity"/>
    <property type="evidence" value="ECO:0007669"/>
    <property type="project" value="UniProtKB-KW"/>
</dbReference>
<keyword evidence="1" id="KW-0646">Protease inhibitor</keyword>
<keyword evidence="5" id="KW-1185">Reference proteome</keyword>
<dbReference type="Pfam" id="PF01826">
    <property type="entry name" value="TIL"/>
    <property type="match status" value="1"/>
</dbReference>
<dbReference type="Gene3D" id="2.10.25.10">
    <property type="entry name" value="Laminin"/>
    <property type="match status" value="1"/>
</dbReference>
<evidence type="ECO:0000313" key="4">
    <source>
        <dbReference type="EMBL" id="KAI1704453.1"/>
    </source>
</evidence>
<dbReference type="EMBL" id="JAKKPZ010000067">
    <property type="protein sequence ID" value="KAI1704453.1"/>
    <property type="molecule type" value="Genomic_DNA"/>
</dbReference>
<comment type="caution">
    <text evidence="4">The sequence shown here is derived from an EMBL/GenBank/DDBJ whole genome shotgun (WGS) entry which is preliminary data.</text>
</comment>
<dbReference type="InterPro" id="IPR036084">
    <property type="entry name" value="Ser_inhib-like_sf"/>
</dbReference>
<evidence type="ECO:0000259" key="3">
    <source>
        <dbReference type="Pfam" id="PF01826"/>
    </source>
</evidence>
<sequence length="108" mass="11985">MTSKVLLVGLLTVVLQVCEAIVCPQNERFIACYFDAHRCVTTIVCPPNERFDGCGKKCEPSCHYPNPVCILEECKPEDFGCRCEEVLYRDDTGTTGTCVKDVGCTVKK</sequence>
<reference evidence="4" key="1">
    <citation type="submission" date="2022-01" db="EMBL/GenBank/DDBJ databases">
        <title>Genome Sequence Resource for Two Populations of Ditylenchus destructor, the Migratory Endoparasitic Phytonematode.</title>
        <authorList>
            <person name="Zhang H."/>
            <person name="Lin R."/>
            <person name="Xie B."/>
        </authorList>
    </citation>
    <scope>NUCLEOTIDE SEQUENCE</scope>
    <source>
        <strain evidence="4">BazhouSP</strain>
    </source>
</reference>
<keyword evidence="2" id="KW-0732">Signal</keyword>
<accession>A0AAD4QVS9</accession>
<evidence type="ECO:0000256" key="2">
    <source>
        <dbReference type="SAM" id="SignalP"/>
    </source>
</evidence>
<dbReference type="AlphaFoldDB" id="A0AAD4QVS9"/>
<protein>
    <submittedName>
        <fullName evidence="4">Trypsin inhibitor like cysteine rich domain-containing protein</fullName>
    </submittedName>
</protein>
<keyword evidence="1" id="KW-0722">Serine protease inhibitor</keyword>
<gene>
    <name evidence="4" type="ORF">DdX_14213</name>
</gene>
<proteinExistence type="predicted"/>